<evidence type="ECO:0000313" key="1">
    <source>
        <dbReference type="EMBL" id="TKR62314.1"/>
    </source>
</evidence>
<dbReference type="InterPro" id="IPR036397">
    <property type="entry name" value="RNaseH_sf"/>
</dbReference>
<sequence>MKKARWEWIRRLLRLFPSVSRFQSIPSAQYFRAFPENRFKTVESLKRALQKAWKEISPELTIRIVDQFPKRLQACINAEGINEFRTMFAILLYGSIVQVF</sequence>
<dbReference type="EMBL" id="AZBU02000010">
    <property type="protein sequence ID" value="TKR62314.1"/>
    <property type="molecule type" value="Genomic_DNA"/>
</dbReference>
<name>A0A4U5M0X5_STECR</name>
<accession>A0A4U5M0X5</accession>
<organism evidence="1 2">
    <name type="scientific">Steinernema carpocapsae</name>
    <name type="common">Entomopathogenic nematode</name>
    <dbReference type="NCBI Taxonomy" id="34508"/>
    <lineage>
        <taxon>Eukaryota</taxon>
        <taxon>Metazoa</taxon>
        <taxon>Ecdysozoa</taxon>
        <taxon>Nematoda</taxon>
        <taxon>Chromadorea</taxon>
        <taxon>Rhabditida</taxon>
        <taxon>Tylenchina</taxon>
        <taxon>Panagrolaimomorpha</taxon>
        <taxon>Strongyloidoidea</taxon>
        <taxon>Steinernematidae</taxon>
        <taxon>Steinernema</taxon>
    </lineage>
</organism>
<dbReference type="AlphaFoldDB" id="A0A4U5M0X5"/>
<reference evidence="1 2" key="2">
    <citation type="journal article" date="2019" name="G3 (Bethesda)">
        <title>Hybrid Assembly of the Genome of the Entomopathogenic Nematode Steinernema carpocapsae Identifies the X-Chromosome.</title>
        <authorList>
            <person name="Serra L."/>
            <person name="Macchietto M."/>
            <person name="Macias-Munoz A."/>
            <person name="McGill C.J."/>
            <person name="Rodriguez I.M."/>
            <person name="Rodriguez B."/>
            <person name="Murad R."/>
            <person name="Mortazavi A."/>
        </authorList>
    </citation>
    <scope>NUCLEOTIDE SEQUENCE [LARGE SCALE GENOMIC DNA]</scope>
    <source>
        <strain evidence="1 2">ALL</strain>
    </source>
</reference>
<protein>
    <submittedName>
        <fullName evidence="1">Uncharacterized protein</fullName>
    </submittedName>
</protein>
<keyword evidence="2" id="KW-1185">Reference proteome</keyword>
<dbReference type="Proteomes" id="UP000298663">
    <property type="component" value="Unassembled WGS sequence"/>
</dbReference>
<gene>
    <name evidence="1" type="ORF">L596_026296</name>
</gene>
<evidence type="ECO:0000313" key="2">
    <source>
        <dbReference type="Proteomes" id="UP000298663"/>
    </source>
</evidence>
<comment type="caution">
    <text evidence="1">The sequence shown here is derived from an EMBL/GenBank/DDBJ whole genome shotgun (WGS) entry which is preliminary data.</text>
</comment>
<proteinExistence type="predicted"/>
<dbReference type="GO" id="GO:0003676">
    <property type="term" value="F:nucleic acid binding"/>
    <property type="evidence" value="ECO:0007669"/>
    <property type="project" value="InterPro"/>
</dbReference>
<dbReference type="Gene3D" id="3.30.420.10">
    <property type="entry name" value="Ribonuclease H-like superfamily/Ribonuclease H"/>
    <property type="match status" value="1"/>
</dbReference>
<dbReference type="OrthoDB" id="7951431at2759"/>
<reference evidence="1 2" key="1">
    <citation type="journal article" date="2015" name="Genome Biol.">
        <title>Comparative genomics of Steinernema reveals deeply conserved gene regulatory networks.</title>
        <authorList>
            <person name="Dillman A.R."/>
            <person name="Macchietto M."/>
            <person name="Porter C.F."/>
            <person name="Rogers A."/>
            <person name="Williams B."/>
            <person name="Antoshechkin I."/>
            <person name="Lee M.M."/>
            <person name="Goodwin Z."/>
            <person name="Lu X."/>
            <person name="Lewis E.E."/>
            <person name="Goodrich-Blair H."/>
            <person name="Stock S.P."/>
            <person name="Adams B.J."/>
            <person name="Sternberg P.W."/>
            <person name="Mortazavi A."/>
        </authorList>
    </citation>
    <scope>NUCLEOTIDE SEQUENCE [LARGE SCALE GENOMIC DNA]</scope>
    <source>
        <strain evidence="1 2">ALL</strain>
    </source>
</reference>